<evidence type="ECO:0000313" key="3">
    <source>
        <dbReference type="Proteomes" id="UP000600139"/>
    </source>
</evidence>
<dbReference type="Proteomes" id="UP000600139">
    <property type="component" value="Unassembled WGS sequence"/>
</dbReference>
<gene>
    <name evidence="2" type="ORF">JIN84_00410</name>
</gene>
<dbReference type="EMBL" id="JAENIK010000001">
    <property type="protein sequence ID" value="MBK1814069.1"/>
    <property type="molecule type" value="Genomic_DNA"/>
</dbReference>
<comment type="caution">
    <text evidence="2">The sequence shown here is derived from an EMBL/GenBank/DDBJ whole genome shotgun (WGS) entry which is preliminary data.</text>
</comment>
<feature type="region of interest" description="Disordered" evidence="1">
    <location>
        <begin position="221"/>
        <end position="241"/>
    </location>
</feature>
<proteinExistence type="predicted"/>
<sequence>MSKARKLPVSVAALAAFGIGLGFGHLTVTPSRSGVASIKQSSPGPPRQGDDRLGETTDTPLRAARVREKKLPLTIDAEGNYVLPPAMADRLDCVVLTEMKVNAADLRILGLDDSQIDRTQELVDEAFRRFFERKKAAMSGFTISDDEMVWLIPGDKAGAQADEQRIIDGVRAICGAKAGLLSNRLVQQIKGSTAGLGEEDYFLRIYKPTGDGTRLAFENLSISPGPNGEPQPKPGDSFMDYQKRWTYSSSGRYGGTAPPDTLMPLIGDKDWQRLLTPKR</sequence>
<keyword evidence="3" id="KW-1185">Reference proteome</keyword>
<accession>A0A934R2H8</accession>
<feature type="region of interest" description="Disordered" evidence="1">
    <location>
        <begin position="34"/>
        <end position="59"/>
    </location>
</feature>
<dbReference type="RefSeq" id="WP_200349035.1">
    <property type="nucleotide sequence ID" value="NZ_BAABHZ010000005.1"/>
</dbReference>
<evidence type="ECO:0000313" key="2">
    <source>
        <dbReference type="EMBL" id="MBK1814069.1"/>
    </source>
</evidence>
<reference evidence="2" key="1">
    <citation type="submission" date="2021-01" db="EMBL/GenBank/DDBJ databases">
        <title>Modified the classification status of verrucomicrobia.</title>
        <authorList>
            <person name="Feng X."/>
        </authorList>
    </citation>
    <scope>NUCLEOTIDE SEQUENCE</scope>
    <source>
        <strain evidence="2">JCM 18052</strain>
    </source>
</reference>
<evidence type="ECO:0000256" key="1">
    <source>
        <dbReference type="SAM" id="MobiDB-lite"/>
    </source>
</evidence>
<name>A0A934R2H8_9BACT</name>
<dbReference type="AlphaFoldDB" id="A0A934R2H8"/>
<protein>
    <submittedName>
        <fullName evidence="2">Uncharacterized protein</fullName>
    </submittedName>
</protein>
<organism evidence="2 3">
    <name type="scientific">Luteolibacter yonseiensis</name>
    <dbReference type="NCBI Taxonomy" id="1144680"/>
    <lineage>
        <taxon>Bacteria</taxon>
        <taxon>Pseudomonadati</taxon>
        <taxon>Verrucomicrobiota</taxon>
        <taxon>Verrucomicrobiia</taxon>
        <taxon>Verrucomicrobiales</taxon>
        <taxon>Verrucomicrobiaceae</taxon>
        <taxon>Luteolibacter</taxon>
    </lineage>
</organism>